<evidence type="ECO:0000313" key="1">
    <source>
        <dbReference type="EMBL" id="SUS06057.1"/>
    </source>
</evidence>
<sequence length="71" mass="7931">MTAAAALDRRNLAGAWEYRPSKLAVSNGCPEHAIVMRAAAGTTVYERLISRGMRPVVGREGRERREVRRVH</sequence>
<proteinExistence type="predicted"/>
<gene>
    <name evidence="1" type="ORF">DF3PB_2360003</name>
</gene>
<organism evidence="1">
    <name type="scientific">metagenome</name>
    <dbReference type="NCBI Taxonomy" id="256318"/>
    <lineage>
        <taxon>unclassified sequences</taxon>
        <taxon>metagenomes</taxon>
    </lineage>
</organism>
<dbReference type="EMBL" id="UIDG01000153">
    <property type="protein sequence ID" value="SUS06057.1"/>
    <property type="molecule type" value="Genomic_DNA"/>
</dbReference>
<dbReference type="AlphaFoldDB" id="A0A380TDE5"/>
<name>A0A380TDE5_9ZZZZ</name>
<protein>
    <submittedName>
        <fullName evidence="1">Uncharacterized protein</fullName>
    </submittedName>
</protein>
<reference evidence="1" key="1">
    <citation type="submission" date="2018-07" db="EMBL/GenBank/DDBJ databases">
        <authorList>
            <person name="Quirk P.G."/>
            <person name="Krulwich T.A."/>
        </authorList>
    </citation>
    <scope>NUCLEOTIDE SEQUENCE</scope>
</reference>
<accession>A0A380TDE5</accession>